<protein>
    <submittedName>
        <fullName evidence="2">Uma2 family endonuclease</fullName>
    </submittedName>
</protein>
<reference evidence="2 3" key="1">
    <citation type="submission" date="2018-08" db="EMBL/GenBank/DDBJ databases">
        <title>Fibrisoma montanum sp. nov., isolated from Danxia mountain soil.</title>
        <authorList>
            <person name="Huang Y."/>
        </authorList>
    </citation>
    <scope>NUCLEOTIDE SEQUENCE [LARGE SCALE GENOMIC DNA]</scope>
    <source>
        <strain evidence="2 3">HYT19</strain>
    </source>
</reference>
<dbReference type="AlphaFoldDB" id="A0A418M8C2"/>
<name>A0A418M8C2_9BACT</name>
<organism evidence="2 3">
    <name type="scientific">Fibrisoma montanum</name>
    <dbReference type="NCBI Taxonomy" id="2305895"/>
    <lineage>
        <taxon>Bacteria</taxon>
        <taxon>Pseudomonadati</taxon>
        <taxon>Bacteroidota</taxon>
        <taxon>Cytophagia</taxon>
        <taxon>Cytophagales</taxon>
        <taxon>Spirosomataceae</taxon>
        <taxon>Fibrisoma</taxon>
    </lineage>
</organism>
<dbReference type="PANTHER" id="PTHR34107:SF4">
    <property type="entry name" value="SLL1222 PROTEIN"/>
    <property type="match status" value="1"/>
</dbReference>
<proteinExistence type="predicted"/>
<keyword evidence="2" id="KW-0255">Endonuclease</keyword>
<keyword evidence="2" id="KW-0540">Nuclease</keyword>
<dbReference type="SUPFAM" id="SSF52980">
    <property type="entry name" value="Restriction endonuclease-like"/>
    <property type="match status" value="1"/>
</dbReference>
<dbReference type="GO" id="GO:0004519">
    <property type="term" value="F:endonuclease activity"/>
    <property type="evidence" value="ECO:0007669"/>
    <property type="project" value="UniProtKB-KW"/>
</dbReference>
<dbReference type="Proteomes" id="UP000283523">
    <property type="component" value="Unassembled WGS sequence"/>
</dbReference>
<gene>
    <name evidence="2" type="ORF">DYU11_15080</name>
</gene>
<evidence type="ECO:0000313" key="2">
    <source>
        <dbReference type="EMBL" id="RIV22343.1"/>
    </source>
</evidence>
<dbReference type="EMBL" id="QXED01000004">
    <property type="protein sequence ID" value="RIV22343.1"/>
    <property type="molecule type" value="Genomic_DNA"/>
</dbReference>
<sequence>MQATLLEQALQMPDAYIFIDRLQAALELEKAARANFYTLVEENRKMEFINGAIYYHSPVRLRHNEASGNIYELLRTYVRLKKLGYVGIEKLLVSLTRNDYEPDVCFWGNEKASDFKPSEAQFPAPDFVVEVLSDSTAENDRGIKYQDYESHGVREYWIVDPEKQVIEQYVLQDDTYELLVKASDATITSVAVEGFRIPIRAVFDEAENARILAQLWQNG</sequence>
<dbReference type="InterPro" id="IPR012296">
    <property type="entry name" value="Nuclease_put_TT1808"/>
</dbReference>
<feature type="domain" description="Putative restriction endonuclease" evidence="1">
    <location>
        <begin position="36"/>
        <end position="199"/>
    </location>
</feature>
<evidence type="ECO:0000313" key="3">
    <source>
        <dbReference type="Proteomes" id="UP000283523"/>
    </source>
</evidence>
<dbReference type="CDD" id="cd06260">
    <property type="entry name" value="DUF820-like"/>
    <property type="match status" value="1"/>
</dbReference>
<keyword evidence="3" id="KW-1185">Reference proteome</keyword>
<comment type="caution">
    <text evidence="2">The sequence shown here is derived from an EMBL/GenBank/DDBJ whole genome shotgun (WGS) entry which is preliminary data.</text>
</comment>
<dbReference type="Gene3D" id="3.90.1570.10">
    <property type="entry name" value="tt1808, chain A"/>
    <property type="match status" value="1"/>
</dbReference>
<keyword evidence="2" id="KW-0378">Hydrolase</keyword>
<dbReference type="InterPro" id="IPR011335">
    <property type="entry name" value="Restrct_endonuc-II-like"/>
</dbReference>
<accession>A0A418M8C2</accession>
<evidence type="ECO:0000259" key="1">
    <source>
        <dbReference type="Pfam" id="PF05685"/>
    </source>
</evidence>
<dbReference type="Pfam" id="PF05685">
    <property type="entry name" value="Uma2"/>
    <property type="match status" value="1"/>
</dbReference>
<dbReference type="InterPro" id="IPR008538">
    <property type="entry name" value="Uma2"/>
</dbReference>
<dbReference type="PANTHER" id="PTHR34107">
    <property type="entry name" value="SLL0198 PROTEIN-RELATED"/>
    <property type="match status" value="1"/>
</dbReference>
<dbReference type="RefSeq" id="WP_119668528.1">
    <property type="nucleotide sequence ID" value="NZ_QXED01000004.1"/>
</dbReference>
<dbReference type="OrthoDB" id="943262at2"/>